<dbReference type="AlphaFoldDB" id="A0A6S7JVY0"/>
<sequence length="85" mass="10466">MAERWLRRLELLDNVARDNRGRRRPYIFDYGKYDEERFRCRYRVTTARLRELLDIIRPERSAHNERGNPIPADIQLLLTLRFYVT</sequence>
<evidence type="ECO:0000313" key="2">
    <source>
        <dbReference type="Proteomes" id="UP001152795"/>
    </source>
</evidence>
<name>A0A6S7JVY0_PARCT</name>
<evidence type="ECO:0000313" key="1">
    <source>
        <dbReference type="EMBL" id="CAB4033400.1"/>
    </source>
</evidence>
<reference evidence="1" key="1">
    <citation type="submission" date="2020-04" db="EMBL/GenBank/DDBJ databases">
        <authorList>
            <person name="Alioto T."/>
            <person name="Alioto T."/>
            <person name="Gomez Garrido J."/>
        </authorList>
    </citation>
    <scope>NUCLEOTIDE SEQUENCE</scope>
    <source>
        <strain evidence="1">A484AB</strain>
    </source>
</reference>
<dbReference type="OrthoDB" id="2430314at2759"/>
<dbReference type="Proteomes" id="UP001152795">
    <property type="component" value="Unassembled WGS sequence"/>
</dbReference>
<organism evidence="1 2">
    <name type="scientific">Paramuricea clavata</name>
    <name type="common">Red gorgonian</name>
    <name type="synonym">Violescent sea-whip</name>
    <dbReference type="NCBI Taxonomy" id="317549"/>
    <lineage>
        <taxon>Eukaryota</taxon>
        <taxon>Metazoa</taxon>
        <taxon>Cnidaria</taxon>
        <taxon>Anthozoa</taxon>
        <taxon>Octocorallia</taxon>
        <taxon>Malacalcyonacea</taxon>
        <taxon>Plexauridae</taxon>
        <taxon>Paramuricea</taxon>
    </lineage>
</organism>
<comment type="caution">
    <text evidence="1">The sequence shown here is derived from an EMBL/GenBank/DDBJ whole genome shotgun (WGS) entry which is preliminary data.</text>
</comment>
<feature type="non-terminal residue" evidence="1">
    <location>
        <position position="85"/>
    </location>
</feature>
<accession>A0A6S7JVY0</accession>
<protein>
    <submittedName>
        <fullName evidence="1">Uncharacterized protein</fullName>
    </submittedName>
</protein>
<gene>
    <name evidence="1" type="ORF">PACLA_8A047423</name>
</gene>
<dbReference type="EMBL" id="CACRXK020019219">
    <property type="protein sequence ID" value="CAB4033400.1"/>
    <property type="molecule type" value="Genomic_DNA"/>
</dbReference>
<keyword evidence="2" id="KW-1185">Reference proteome</keyword>
<proteinExistence type="predicted"/>